<sequence>IMKKKPENIKQEDWDAVNSPPLSKKTISRMKAVSETHPGTPSRVRGSQLTPTKKQLTLRLNGEVVDYFKLKGKGWQTEINDVLLDYVHSHNENDSGI</sequence>
<accession>A0A8J6P8L4</accession>
<feature type="region of interest" description="Disordered" evidence="1">
    <location>
        <begin position="32"/>
        <end position="51"/>
    </location>
</feature>
<protein>
    <submittedName>
        <fullName evidence="2">BrnA antitoxin family protein</fullName>
    </submittedName>
</protein>
<dbReference type="EMBL" id="JACNIG010000431">
    <property type="protein sequence ID" value="MBC8434396.1"/>
    <property type="molecule type" value="Genomic_DNA"/>
</dbReference>
<dbReference type="Proteomes" id="UP000605201">
    <property type="component" value="Unassembled WGS sequence"/>
</dbReference>
<proteinExistence type="predicted"/>
<organism evidence="2 3">
    <name type="scientific">Candidatus Desulfatibia vada</name>
    <dbReference type="NCBI Taxonomy" id="2841696"/>
    <lineage>
        <taxon>Bacteria</taxon>
        <taxon>Pseudomonadati</taxon>
        <taxon>Thermodesulfobacteriota</taxon>
        <taxon>Desulfobacteria</taxon>
        <taxon>Desulfobacterales</taxon>
        <taxon>Desulfobacterales incertae sedis</taxon>
        <taxon>Candidatus Desulfatibia</taxon>
    </lineage>
</organism>
<gene>
    <name evidence="2" type="ORF">H8D96_21010</name>
</gene>
<evidence type="ECO:0000256" key="1">
    <source>
        <dbReference type="SAM" id="MobiDB-lite"/>
    </source>
</evidence>
<name>A0A8J6P8L4_9BACT</name>
<evidence type="ECO:0000313" key="2">
    <source>
        <dbReference type="EMBL" id="MBC8434396.1"/>
    </source>
</evidence>
<evidence type="ECO:0000313" key="3">
    <source>
        <dbReference type="Proteomes" id="UP000605201"/>
    </source>
</evidence>
<comment type="caution">
    <text evidence="2">The sequence shown here is derived from an EMBL/GenBank/DDBJ whole genome shotgun (WGS) entry which is preliminary data.</text>
</comment>
<dbReference type="InterPro" id="IPR025528">
    <property type="entry name" value="BrnA_antitoxin"/>
</dbReference>
<dbReference type="Pfam" id="PF14384">
    <property type="entry name" value="BrnA_antitoxin"/>
    <property type="match status" value="1"/>
</dbReference>
<dbReference type="AlphaFoldDB" id="A0A8J6P8L4"/>
<reference evidence="2 3" key="1">
    <citation type="submission" date="2020-08" db="EMBL/GenBank/DDBJ databases">
        <title>Bridging the membrane lipid divide: bacteria of the FCB group superphylum have the potential to synthesize archaeal ether lipids.</title>
        <authorList>
            <person name="Villanueva L."/>
            <person name="Von Meijenfeldt F.A.B."/>
            <person name="Westbye A.B."/>
            <person name="Yadav S."/>
            <person name="Hopmans E.C."/>
            <person name="Dutilh B.E."/>
            <person name="Sinninghe Damste J.S."/>
        </authorList>
    </citation>
    <scope>NUCLEOTIDE SEQUENCE [LARGE SCALE GENOMIC DNA]</scope>
    <source>
        <strain evidence="2">NIOZ-UU17</strain>
    </source>
</reference>
<feature type="compositionally biased region" description="Basic and acidic residues" evidence="1">
    <location>
        <begin position="1"/>
        <end position="13"/>
    </location>
</feature>
<feature type="region of interest" description="Disordered" evidence="1">
    <location>
        <begin position="1"/>
        <end position="24"/>
    </location>
</feature>
<feature type="non-terminal residue" evidence="2">
    <location>
        <position position="1"/>
    </location>
</feature>